<name>A0A919RZH9_9CLOT</name>
<comment type="caution">
    <text evidence="2">The sequence shown here is derived from an EMBL/GenBank/DDBJ whole genome shotgun (WGS) entry which is preliminary data.</text>
</comment>
<accession>A0A919RZH9</accession>
<evidence type="ECO:0000259" key="1">
    <source>
        <dbReference type="Pfam" id="PF09359"/>
    </source>
</evidence>
<dbReference type="Gene3D" id="3.20.100.30">
    <property type="entry name" value="VTC, catalytic tunnel domain"/>
    <property type="match status" value="1"/>
</dbReference>
<dbReference type="InterPro" id="IPR018966">
    <property type="entry name" value="VTC_domain"/>
</dbReference>
<gene>
    <name evidence="2" type="ORF">CPJCM30710_10260</name>
</gene>
<keyword evidence="3" id="KW-1185">Reference proteome</keyword>
<dbReference type="GO" id="GO:0006799">
    <property type="term" value="P:polyphosphate biosynthetic process"/>
    <property type="evidence" value="ECO:0007669"/>
    <property type="project" value="UniProtKB-ARBA"/>
</dbReference>
<sequence length="249" mass="30101">MSIKTFKRYEKKYLISIEQYNKLIPRLLKYMELDKHCKHNENYSIYNIYYDTENSDVISHSISHPYYKEKLRLRSYGIPDSPNDRVFLELKKKIDGIVSKRRAKLTLEEAYKFLEFGEKPVSDEYHNKQVLSEIEYYLRNNPVHPTVYIGYKRTALFGKENKDFRVTLDSKILTRRNILRLEEGYFGEDLLERDQYLMEVKIIGAMPIWFTKLLLELSIYSTHFSKYGTEYKRHFLKIQNNDIRREKIC</sequence>
<dbReference type="Proteomes" id="UP000679179">
    <property type="component" value="Unassembled WGS sequence"/>
</dbReference>
<organism evidence="2 3">
    <name type="scientific">Clostridium polyendosporum</name>
    <dbReference type="NCBI Taxonomy" id="69208"/>
    <lineage>
        <taxon>Bacteria</taxon>
        <taxon>Bacillati</taxon>
        <taxon>Bacillota</taxon>
        <taxon>Clostridia</taxon>
        <taxon>Eubacteriales</taxon>
        <taxon>Clostridiaceae</taxon>
        <taxon>Clostridium</taxon>
    </lineage>
</organism>
<feature type="domain" description="VTC" evidence="1">
    <location>
        <begin position="7"/>
        <end position="232"/>
    </location>
</feature>
<evidence type="ECO:0000313" key="3">
    <source>
        <dbReference type="Proteomes" id="UP000679179"/>
    </source>
</evidence>
<dbReference type="CDD" id="cd07750">
    <property type="entry name" value="PolyPPase_VTC_like"/>
    <property type="match status" value="1"/>
</dbReference>
<proteinExistence type="predicted"/>
<dbReference type="AlphaFoldDB" id="A0A919RZH9"/>
<evidence type="ECO:0000313" key="2">
    <source>
        <dbReference type="EMBL" id="GIM28360.1"/>
    </source>
</evidence>
<dbReference type="Pfam" id="PF09359">
    <property type="entry name" value="VTC"/>
    <property type="match status" value="1"/>
</dbReference>
<protein>
    <submittedName>
        <fullName evidence="2">Molecular chaperone</fullName>
    </submittedName>
</protein>
<dbReference type="InterPro" id="IPR042267">
    <property type="entry name" value="VTC_sf"/>
</dbReference>
<reference evidence="2" key="1">
    <citation type="submission" date="2021-03" db="EMBL/GenBank/DDBJ databases">
        <title>Taxonomic study of Clostridium polyendosporum from meadow-gley soil under rice.</title>
        <authorList>
            <person name="Kobayashi H."/>
            <person name="Tanizawa Y."/>
            <person name="Yagura M."/>
        </authorList>
    </citation>
    <scope>NUCLEOTIDE SEQUENCE</scope>
    <source>
        <strain evidence="2">JCM 30710</strain>
    </source>
</reference>
<dbReference type="RefSeq" id="WP_212903099.1">
    <property type="nucleotide sequence ID" value="NZ_BOPZ01000006.1"/>
</dbReference>
<dbReference type="EMBL" id="BOPZ01000006">
    <property type="protein sequence ID" value="GIM28360.1"/>
    <property type="molecule type" value="Genomic_DNA"/>
</dbReference>